<dbReference type="Proteomes" id="UP001497700">
    <property type="component" value="Unassembled WGS sequence"/>
</dbReference>
<dbReference type="EMBL" id="MU393653">
    <property type="protein sequence ID" value="KAI4859155.1"/>
    <property type="molecule type" value="Genomic_DNA"/>
</dbReference>
<accession>A0ACB9YJF0</accession>
<gene>
    <name evidence="1" type="ORF">F4820DRAFT_440643</name>
</gene>
<evidence type="ECO:0000313" key="1">
    <source>
        <dbReference type="EMBL" id="KAI4859155.1"/>
    </source>
</evidence>
<name>A0ACB9YJF0_9PEZI</name>
<comment type="caution">
    <text evidence="1">The sequence shown here is derived from an EMBL/GenBank/DDBJ whole genome shotgun (WGS) entry which is preliminary data.</text>
</comment>
<keyword evidence="2" id="KW-1185">Reference proteome</keyword>
<sequence length="373" mass="42256">MADEVRQDKRPSLPILSRLSHAIVIYTLQYLGAPVLWYRDWFYPPEIPPDIVKTYPCRPSLPIRIFFPKSYDPKTSQALLPTLFSIHGGGFCLGRPNDDDEWNARFASMHNMLIVAVNYRKAPAYPFPTAIYDAEALILAAFEDESLPIDKTRIAIGGFSAGGCLTLSVCQLPSIREKVKPSAALPIYAVVDQSIPGDVKVTTRYYKPDLGAGVRAEPSDYLAKLAPVFSWSYLNPGVNMKDVRLSPYFAPRDTLPPHIFFVGVELDQLAHETWRMASKLAGRPEPAFTDKVGQEKPSAEKGQLILDDERYAFEHVDEDGKRSVRWLLVPDQIHGFDRIPKEWHDKESLEDAKLKEVAAQKILGEWLREFVWR</sequence>
<evidence type="ECO:0000313" key="2">
    <source>
        <dbReference type="Proteomes" id="UP001497700"/>
    </source>
</evidence>
<protein>
    <submittedName>
        <fullName evidence="1">Alpha/beta-hydrolase</fullName>
    </submittedName>
</protein>
<reference evidence="1 2" key="1">
    <citation type="journal article" date="2022" name="New Phytol.">
        <title>Ecological generalism drives hyperdiversity of secondary metabolite gene clusters in xylarialean endophytes.</title>
        <authorList>
            <person name="Franco M.E.E."/>
            <person name="Wisecaver J.H."/>
            <person name="Arnold A.E."/>
            <person name="Ju Y.M."/>
            <person name="Slot J.C."/>
            <person name="Ahrendt S."/>
            <person name="Moore L.P."/>
            <person name="Eastman K.E."/>
            <person name="Scott K."/>
            <person name="Konkel Z."/>
            <person name="Mondo S.J."/>
            <person name="Kuo A."/>
            <person name="Hayes R.D."/>
            <person name="Haridas S."/>
            <person name="Andreopoulos B."/>
            <person name="Riley R."/>
            <person name="LaButti K."/>
            <person name="Pangilinan J."/>
            <person name="Lipzen A."/>
            <person name="Amirebrahimi M."/>
            <person name="Yan J."/>
            <person name="Adam C."/>
            <person name="Keymanesh K."/>
            <person name="Ng V."/>
            <person name="Louie K."/>
            <person name="Northen T."/>
            <person name="Drula E."/>
            <person name="Henrissat B."/>
            <person name="Hsieh H.M."/>
            <person name="Youens-Clark K."/>
            <person name="Lutzoni F."/>
            <person name="Miadlikowska J."/>
            <person name="Eastwood D.C."/>
            <person name="Hamelin R.C."/>
            <person name="Grigoriev I.V."/>
            <person name="U'Ren J.M."/>
        </authorList>
    </citation>
    <scope>NUCLEOTIDE SEQUENCE [LARGE SCALE GENOMIC DNA]</scope>
    <source>
        <strain evidence="1 2">CBS 119005</strain>
    </source>
</reference>
<organism evidence="1 2">
    <name type="scientific">Hypoxylon rubiginosum</name>
    <dbReference type="NCBI Taxonomy" id="110542"/>
    <lineage>
        <taxon>Eukaryota</taxon>
        <taxon>Fungi</taxon>
        <taxon>Dikarya</taxon>
        <taxon>Ascomycota</taxon>
        <taxon>Pezizomycotina</taxon>
        <taxon>Sordariomycetes</taxon>
        <taxon>Xylariomycetidae</taxon>
        <taxon>Xylariales</taxon>
        <taxon>Hypoxylaceae</taxon>
        <taxon>Hypoxylon</taxon>
    </lineage>
</organism>
<proteinExistence type="predicted"/>